<sequence>MLKTERQAYILRQIDLHNRILSSDLSNEINVSEDTIRRDLNELAEMDKIIKVHGGALSKSFHSSFLKSDVYKADSKRLIAQKTVPLIRNNMFILTTGGTTIIEMARILPPDLTATFFTGSIPAAHEYAQHPNIEVIFLGDKISKSSQIAVGGEAISKISGIKADLCIMGINAIDETGITDNDWEVIQVKKAMIQAAEKTVVLSIAEKVNTHQKLTICGLDEIDTMITELDPSNPLFEPYKKQGITIL</sequence>
<gene>
    <name evidence="5" type="ORF">BC659_0795</name>
</gene>
<dbReference type="Gene3D" id="1.10.10.10">
    <property type="entry name" value="Winged helix-like DNA-binding domain superfamily/Winged helix DNA-binding domain"/>
    <property type="match status" value="1"/>
</dbReference>
<reference evidence="5 6" key="1">
    <citation type="submission" date="2019-03" db="EMBL/GenBank/DDBJ databases">
        <title>Genomic Encyclopedia of Archaeal and Bacterial Type Strains, Phase II (KMG-II): from individual species to whole genera.</title>
        <authorList>
            <person name="Goeker M."/>
        </authorList>
    </citation>
    <scope>NUCLEOTIDE SEQUENCE [LARGE SCALE GENOMIC DNA]</scope>
    <source>
        <strain evidence="5 6">DSM 28323</strain>
    </source>
</reference>
<dbReference type="Proteomes" id="UP000295741">
    <property type="component" value="Unassembled WGS sequence"/>
</dbReference>
<organism evidence="5 6">
    <name type="scientific">Sediminibacterium goheungense</name>
    <dbReference type="NCBI Taxonomy" id="1086393"/>
    <lineage>
        <taxon>Bacteria</taxon>
        <taxon>Pseudomonadati</taxon>
        <taxon>Bacteroidota</taxon>
        <taxon>Chitinophagia</taxon>
        <taxon>Chitinophagales</taxon>
        <taxon>Chitinophagaceae</taxon>
        <taxon>Sediminibacterium</taxon>
    </lineage>
</organism>
<comment type="caution">
    <text evidence="5">The sequence shown here is derived from an EMBL/GenBank/DDBJ whole genome shotgun (WGS) entry which is preliminary data.</text>
</comment>
<dbReference type="GO" id="GO:0003677">
    <property type="term" value="F:DNA binding"/>
    <property type="evidence" value="ECO:0007669"/>
    <property type="project" value="UniProtKB-KW"/>
</dbReference>
<dbReference type="Pfam" id="PF08220">
    <property type="entry name" value="HTH_DeoR"/>
    <property type="match status" value="1"/>
</dbReference>
<feature type="domain" description="HTH deoR-type" evidence="4">
    <location>
        <begin position="3"/>
        <end position="58"/>
    </location>
</feature>
<keyword evidence="1" id="KW-0805">Transcription regulation</keyword>
<dbReference type="InterPro" id="IPR014036">
    <property type="entry name" value="DeoR-like_C"/>
</dbReference>
<dbReference type="InterPro" id="IPR001034">
    <property type="entry name" value="DeoR_HTH"/>
</dbReference>
<keyword evidence="6" id="KW-1185">Reference proteome</keyword>
<dbReference type="OrthoDB" id="9798651at2"/>
<keyword evidence="3" id="KW-0804">Transcription</keyword>
<evidence type="ECO:0000256" key="1">
    <source>
        <dbReference type="ARBA" id="ARBA00023015"/>
    </source>
</evidence>
<keyword evidence="2" id="KW-0238">DNA-binding</keyword>
<dbReference type="PANTHER" id="PTHR30363:SF44">
    <property type="entry name" value="AGA OPERON TRANSCRIPTIONAL REPRESSOR-RELATED"/>
    <property type="match status" value="1"/>
</dbReference>
<evidence type="ECO:0000256" key="2">
    <source>
        <dbReference type="ARBA" id="ARBA00023125"/>
    </source>
</evidence>
<dbReference type="PROSITE" id="PS00894">
    <property type="entry name" value="HTH_DEOR_1"/>
    <property type="match status" value="1"/>
</dbReference>
<dbReference type="Gene3D" id="3.40.50.1360">
    <property type="match status" value="1"/>
</dbReference>
<dbReference type="PRINTS" id="PR00037">
    <property type="entry name" value="HTHLACR"/>
</dbReference>
<evidence type="ECO:0000313" key="5">
    <source>
        <dbReference type="EMBL" id="TDO28715.1"/>
    </source>
</evidence>
<evidence type="ECO:0000256" key="3">
    <source>
        <dbReference type="ARBA" id="ARBA00023163"/>
    </source>
</evidence>
<accession>A0A4R6J3F9</accession>
<evidence type="ECO:0000313" key="6">
    <source>
        <dbReference type="Proteomes" id="UP000295741"/>
    </source>
</evidence>
<dbReference type="InterPro" id="IPR036390">
    <property type="entry name" value="WH_DNA-bd_sf"/>
</dbReference>
<dbReference type="InterPro" id="IPR036388">
    <property type="entry name" value="WH-like_DNA-bd_sf"/>
</dbReference>
<protein>
    <submittedName>
        <fullName evidence="5">DeoR family transcriptional regulator</fullName>
    </submittedName>
</protein>
<dbReference type="InterPro" id="IPR050313">
    <property type="entry name" value="Carb_Metab_HTH_regulators"/>
</dbReference>
<dbReference type="RefSeq" id="WP_133473344.1">
    <property type="nucleotide sequence ID" value="NZ_SNWP01000010.1"/>
</dbReference>
<dbReference type="InterPro" id="IPR037171">
    <property type="entry name" value="NagB/RpiA_transferase-like"/>
</dbReference>
<name>A0A4R6J3F9_9BACT</name>
<proteinExistence type="predicted"/>
<dbReference type="EMBL" id="SNWP01000010">
    <property type="protein sequence ID" value="TDO28715.1"/>
    <property type="molecule type" value="Genomic_DNA"/>
</dbReference>
<dbReference type="Pfam" id="PF00455">
    <property type="entry name" value="DeoRC"/>
    <property type="match status" value="1"/>
</dbReference>
<dbReference type="SUPFAM" id="SSF46785">
    <property type="entry name" value="Winged helix' DNA-binding domain"/>
    <property type="match status" value="1"/>
</dbReference>
<dbReference type="AlphaFoldDB" id="A0A4R6J3F9"/>
<dbReference type="SMART" id="SM00420">
    <property type="entry name" value="HTH_DEOR"/>
    <property type="match status" value="1"/>
</dbReference>
<dbReference type="PROSITE" id="PS51000">
    <property type="entry name" value="HTH_DEOR_2"/>
    <property type="match status" value="1"/>
</dbReference>
<dbReference type="InterPro" id="IPR018356">
    <property type="entry name" value="Tscrpt_reg_HTH_DeoR_CS"/>
</dbReference>
<dbReference type="SUPFAM" id="SSF100950">
    <property type="entry name" value="NagB/RpiA/CoA transferase-like"/>
    <property type="match status" value="1"/>
</dbReference>
<evidence type="ECO:0000259" key="4">
    <source>
        <dbReference type="PROSITE" id="PS51000"/>
    </source>
</evidence>
<dbReference type="SMART" id="SM01134">
    <property type="entry name" value="DeoRC"/>
    <property type="match status" value="1"/>
</dbReference>
<dbReference type="GO" id="GO:0003700">
    <property type="term" value="F:DNA-binding transcription factor activity"/>
    <property type="evidence" value="ECO:0007669"/>
    <property type="project" value="InterPro"/>
</dbReference>
<dbReference type="PANTHER" id="PTHR30363">
    <property type="entry name" value="HTH-TYPE TRANSCRIPTIONAL REGULATOR SRLR-RELATED"/>
    <property type="match status" value="1"/>
</dbReference>